<dbReference type="Proteomes" id="UP000006565">
    <property type="component" value="Chromosome"/>
</dbReference>
<dbReference type="GeneID" id="9743714"/>
<dbReference type="OrthoDB" id="117707at2157"/>
<organism evidence="3 4">
    <name type="scientific">Methanolacinia petrolearia (strain DSM 11571 / OCM 486 / SEBR 4847)</name>
    <name type="common">Methanoplanus petrolearius</name>
    <dbReference type="NCBI Taxonomy" id="679926"/>
    <lineage>
        <taxon>Archaea</taxon>
        <taxon>Methanobacteriati</taxon>
        <taxon>Methanobacteriota</taxon>
        <taxon>Stenosarchaea group</taxon>
        <taxon>Methanomicrobia</taxon>
        <taxon>Methanomicrobiales</taxon>
        <taxon>Methanomicrobiaceae</taxon>
        <taxon>Methanolacinia</taxon>
    </lineage>
</organism>
<feature type="region of interest" description="Disordered" evidence="1">
    <location>
        <begin position="225"/>
        <end position="247"/>
    </location>
</feature>
<proteinExistence type="predicted"/>
<dbReference type="AlphaFoldDB" id="E1RDQ5"/>
<keyword evidence="2" id="KW-1133">Transmembrane helix</keyword>
<accession>E1RDQ5</accession>
<evidence type="ECO:0000313" key="3">
    <source>
        <dbReference type="EMBL" id="ADN36008.1"/>
    </source>
</evidence>
<dbReference type="HOGENOM" id="CLU_081186_0_0_2"/>
<dbReference type="RefSeq" id="WP_013329186.1">
    <property type="nucleotide sequence ID" value="NC_014507.1"/>
</dbReference>
<reference evidence="3 4" key="1">
    <citation type="journal article" date="2010" name="Stand. Genomic Sci.">
        <title>Complete genome sequence of Methanoplanus petrolearius type strain (SEBR 4847).</title>
        <authorList>
            <person name="Brambilla E."/>
            <person name="Djao O.D."/>
            <person name="Daligault H."/>
            <person name="Lapidus A."/>
            <person name="Lucas S."/>
            <person name="Hammon N."/>
            <person name="Nolan M."/>
            <person name="Tice H."/>
            <person name="Cheng J.F."/>
            <person name="Han C."/>
            <person name="Tapia R."/>
            <person name="Goodwin L."/>
            <person name="Pitluck S."/>
            <person name="Liolios K."/>
            <person name="Ivanova N."/>
            <person name="Mavromatis K."/>
            <person name="Mikhailova N."/>
            <person name="Pati A."/>
            <person name="Chen A."/>
            <person name="Palaniappan K."/>
            <person name="Land M."/>
            <person name="Hauser L."/>
            <person name="Chang Y.J."/>
            <person name="Jeffries C.D."/>
            <person name="Rohde M."/>
            <person name="Spring S."/>
            <person name="Sikorski J."/>
            <person name="Goker M."/>
            <person name="Woyke T."/>
            <person name="Bristow J."/>
            <person name="Eisen J.A."/>
            <person name="Markowitz V."/>
            <person name="Hugenholtz P."/>
            <person name="Kyrpides N.C."/>
            <person name="Klenk H.P."/>
        </authorList>
    </citation>
    <scope>NUCLEOTIDE SEQUENCE [LARGE SCALE GENOMIC DNA]</scope>
    <source>
        <strain evidence="4">DSM 11571 / OCM 486 / SEBR 4847</strain>
    </source>
</reference>
<feature type="compositionally biased region" description="Acidic residues" evidence="1">
    <location>
        <begin position="236"/>
        <end position="247"/>
    </location>
</feature>
<keyword evidence="2" id="KW-0812">Transmembrane</keyword>
<protein>
    <submittedName>
        <fullName evidence="3">Uncharacterized protein</fullName>
    </submittedName>
</protein>
<evidence type="ECO:0000313" key="4">
    <source>
        <dbReference type="Proteomes" id="UP000006565"/>
    </source>
</evidence>
<dbReference type="eggNOG" id="arCOG06912">
    <property type="taxonomic scope" value="Archaea"/>
</dbReference>
<dbReference type="KEGG" id="mpi:Mpet_1248"/>
<evidence type="ECO:0000256" key="1">
    <source>
        <dbReference type="SAM" id="MobiDB-lite"/>
    </source>
</evidence>
<gene>
    <name evidence="3" type="ordered locus">Mpet_1248</name>
</gene>
<sequence>MQKQDLVVFIAAILIVLILAFVIKPIMNGEPVLPEQGSGTISLPSKIPVPEGSSDNPYTPSVIMETTATPTPSWDGTAYNVQFVDPSTYNIEWEGSLKDFGYAIPAYTEPESNEMVLYATINGQWDATTQIISIPFPLWEIDARIEGIGDVGFSNEDEDSDDDGDGVEGLVASEGESLGAEVSQMHFIMPWVNIQVMNADNPEGPIYILNTLTEGPVPIEIDKAEGSATKDYFPGQDDEDNTDEDDDEIDTLTRENVNEYKWVHKFYEGSGNYYFIINPNMLKSYTIDIYVPKKFLES</sequence>
<feature type="transmembrane region" description="Helical" evidence="2">
    <location>
        <begin position="6"/>
        <end position="23"/>
    </location>
</feature>
<dbReference type="EMBL" id="CP002117">
    <property type="protein sequence ID" value="ADN36008.1"/>
    <property type="molecule type" value="Genomic_DNA"/>
</dbReference>
<name>E1RDQ5_METP4</name>
<keyword evidence="4" id="KW-1185">Reference proteome</keyword>
<dbReference type="STRING" id="679926.Mpet_1248"/>
<keyword evidence="2" id="KW-0472">Membrane</keyword>
<evidence type="ECO:0000256" key="2">
    <source>
        <dbReference type="SAM" id="Phobius"/>
    </source>
</evidence>